<name>A0A7J9D542_GOSGO</name>
<dbReference type="AlphaFoldDB" id="A0A7J9D542"/>
<proteinExistence type="predicted"/>
<sequence>MCTCSVCHLQQRRGSREIFDKILYQGNVHYDI</sequence>
<evidence type="ECO:0000313" key="1">
    <source>
        <dbReference type="EMBL" id="MBA0755781.1"/>
    </source>
</evidence>
<dbReference type="EMBL" id="JABEZY010271633">
    <property type="protein sequence ID" value="MBA0755781.1"/>
    <property type="molecule type" value="Genomic_DNA"/>
</dbReference>
<comment type="caution">
    <text evidence="1">The sequence shown here is derived from an EMBL/GenBank/DDBJ whole genome shotgun (WGS) entry which is preliminary data.</text>
</comment>
<dbReference type="Proteomes" id="UP000593579">
    <property type="component" value="Unassembled WGS sequence"/>
</dbReference>
<evidence type="ECO:0000313" key="2">
    <source>
        <dbReference type="Proteomes" id="UP000593579"/>
    </source>
</evidence>
<reference evidence="1 2" key="1">
    <citation type="journal article" date="2019" name="Genome Biol. Evol.">
        <title>Insights into the evolution of the New World diploid cottons (Gossypium, subgenus Houzingenia) based on genome sequencing.</title>
        <authorList>
            <person name="Grover C.E."/>
            <person name="Arick M.A. 2nd"/>
            <person name="Thrash A."/>
            <person name="Conover J.L."/>
            <person name="Sanders W.S."/>
            <person name="Peterson D.G."/>
            <person name="Frelichowski J.E."/>
            <person name="Scheffler J.A."/>
            <person name="Scheffler B.E."/>
            <person name="Wendel J.F."/>
        </authorList>
    </citation>
    <scope>NUCLEOTIDE SEQUENCE [LARGE SCALE GENOMIC DNA]</scope>
    <source>
        <strain evidence="1">5</strain>
        <tissue evidence="1">Leaf</tissue>
    </source>
</reference>
<accession>A0A7J9D542</accession>
<gene>
    <name evidence="1" type="ORF">Gogos_021533</name>
</gene>
<protein>
    <submittedName>
        <fullName evidence="1">Uncharacterized protein</fullName>
    </submittedName>
</protein>
<keyword evidence="2" id="KW-1185">Reference proteome</keyword>
<organism evidence="1 2">
    <name type="scientific">Gossypium gossypioides</name>
    <name type="common">Mexican cotton</name>
    <name type="synonym">Selera gossypioides</name>
    <dbReference type="NCBI Taxonomy" id="34282"/>
    <lineage>
        <taxon>Eukaryota</taxon>
        <taxon>Viridiplantae</taxon>
        <taxon>Streptophyta</taxon>
        <taxon>Embryophyta</taxon>
        <taxon>Tracheophyta</taxon>
        <taxon>Spermatophyta</taxon>
        <taxon>Magnoliopsida</taxon>
        <taxon>eudicotyledons</taxon>
        <taxon>Gunneridae</taxon>
        <taxon>Pentapetalae</taxon>
        <taxon>rosids</taxon>
        <taxon>malvids</taxon>
        <taxon>Malvales</taxon>
        <taxon>Malvaceae</taxon>
        <taxon>Malvoideae</taxon>
        <taxon>Gossypium</taxon>
    </lineage>
</organism>